<dbReference type="Proteomes" id="UP001177023">
    <property type="component" value="Unassembled WGS sequence"/>
</dbReference>
<proteinExistence type="predicted"/>
<protein>
    <submittedName>
        <fullName evidence="1">Uncharacterized protein</fullName>
    </submittedName>
</protein>
<reference evidence="1" key="1">
    <citation type="submission" date="2023-06" db="EMBL/GenBank/DDBJ databases">
        <authorList>
            <person name="Delattre M."/>
        </authorList>
    </citation>
    <scope>NUCLEOTIDE SEQUENCE</scope>
    <source>
        <strain evidence="1">AF72</strain>
    </source>
</reference>
<name>A0AA36D9M9_9BILA</name>
<keyword evidence="2" id="KW-1185">Reference proteome</keyword>
<organism evidence="1 2">
    <name type="scientific">Mesorhabditis spiculigera</name>
    <dbReference type="NCBI Taxonomy" id="96644"/>
    <lineage>
        <taxon>Eukaryota</taxon>
        <taxon>Metazoa</taxon>
        <taxon>Ecdysozoa</taxon>
        <taxon>Nematoda</taxon>
        <taxon>Chromadorea</taxon>
        <taxon>Rhabditida</taxon>
        <taxon>Rhabditina</taxon>
        <taxon>Rhabditomorpha</taxon>
        <taxon>Rhabditoidea</taxon>
        <taxon>Rhabditidae</taxon>
        <taxon>Mesorhabditinae</taxon>
        <taxon>Mesorhabditis</taxon>
    </lineage>
</organism>
<comment type="caution">
    <text evidence="1">The sequence shown here is derived from an EMBL/GenBank/DDBJ whole genome shotgun (WGS) entry which is preliminary data.</text>
</comment>
<evidence type="ECO:0000313" key="2">
    <source>
        <dbReference type="Proteomes" id="UP001177023"/>
    </source>
</evidence>
<sequence length="71" mass="8022">MRDDPQTYYQLEKKQPSGGSEHLCAGFVIDGRLRYANEIQRGGATPENDCFAFDFGHWLGRLAVAPETILY</sequence>
<gene>
    <name evidence="1" type="ORF">MSPICULIGERA_LOCUS21750</name>
</gene>
<dbReference type="EMBL" id="CATQJA010002665">
    <property type="protein sequence ID" value="CAJ0583679.1"/>
    <property type="molecule type" value="Genomic_DNA"/>
</dbReference>
<dbReference type="AlphaFoldDB" id="A0AA36D9M9"/>
<feature type="non-terminal residue" evidence="1">
    <location>
        <position position="71"/>
    </location>
</feature>
<evidence type="ECO:0000313" key="1">
    <source>
        <dbReference type="EMBL" id="CAJ0583679.1"/>
    </source>
</evidence>
<accession>A0AA36D9M9</accession>